<dbReference type="InterPro" id="IPR013094">
    <property type="entry name" value="AB_hydrolase_3"/>
</dbReference>
<keyword evidence="3" id="KW-1133">Transmembrane helix</keyword>
<evidence type="ECO:0000259" key="4">
    <source>
        <dbReference type="Pfam" id="PF07859"/>
    </source>
</evidence>
<keyword evidence="3" id="KW-0472">Membrane</keyword>
<protein>
    <recommendedName>
        <fullName evidence="4">Alpha/beta hydrolase fold-3 domain-containing protein</fullName>
    </recommendedName>
</protein>
<reference evidence="5" key="1">
    <citation type="submission" date="2021-02" db="EMBL/GenBank/DDBJ databases">
        <authorList>
            <person name="Dougan E. K."/>
            <person name="Rhodes N."/>
            <person name="Thang M."/>
            <person name="Chan C."/>
        </authorList>
    </citation>
    <scope>NUCLEOTIDE SEQUENCE</scope>
</reference>
<keyword evidence="3" id="KW-0812">Transmembrane</keyword>
<dbReference type="InterPro" id="IPR029058">
    <property type="entry name" value="AB_hydrolase_fold"/>
</dbReference>
<dbReference type="Proteomes" id="UP000626109">
    <property type="component" value="Unassembled WGS sequence"/>
</dbReference>
<evidence type="ECO:0000313" key="5">
    <source>
        <dbReference type="EMBL" id="CAE8713195.1"/>
    </source>
</evidence>
<dbReference type="GO" id="GO:0016787">
    <property type="term" value="F:hydrolase activity"/>
    <property type="evidence" value="ECO:0007669"/>
    <property type="project" value="UniProtKB-KW"/>
</dbReference>
<evidence type="ECO:0000256" key="2">
    <source>
        <dbReference type="SAM" id="MobiDB-lite"/>
    </source>
</evidence>
<proteinExistence type="predicted"/>
<name>A0A813L1I8_POLGL</name>
<dbReference type="Pfam" id="PF07859">
    <property type="entry name" value="Abhydrolase_3"/>
    <property type="match status" value="1"/>
</dbReference>
<dbReference type="EMBL" id="CAJNNW010032461">
    <property type="protein sequence ID" value="CAE8713195.1"/>
    <property type="molecule type" value="Genomic_DNA"/>
</dbReference>
<evidence type="ECO:0000313" key="6">
    <source>
        <dbReference type="Proteomes" id="UP000626109"/>
    </source>
</evidence>
<evidence type="ECO:0000256" key="3">
    <source>
        <dbReference type="SAM" id="Phobius"/>
    </source>
</evidence>
<evidence type="ECO:0000256" key="1">
    <source>
        <dbReference type="ARBA" id="ARBA00022801"/>
    </source>
</evidence>
<comment type="caution">
    <text evidence="5">The sequence shown here is derived from an EMBL/GenBank/DDBJ whole genome shotgun (WGS) entry which is preliminary data.</text>
</comment>
<accession>A0A813L1I8</accession>
<dbReference type="PANTHER" id="PTHR48081">
    <property type="entry name" value="AB HYDROLASE SUPERFAMILY PROTEIN C4A8.06C"/>
    <property type="match status" value="1"/>
</dbReference>
<dbReference type="InterPro" id="IPR050300">
    <property type="entry name" value="GDXG_lipolytic_enzyme"/>
</dbReference>
<dbReference type="AlphaFoldDB" id="A0A813L1I8"/>
<keyword evidence="1" id="KW-0378">Hydrolase</keyword>
<feature type="compositionally biased region" description="Polar residues" evidence="2">
    <location>
        <begin position="691"/>
        <end position="710"/>
    </location>
</feature>
<gene>
    <name evidence="5" type="ORF">PGLA2088_LOCUS37391</name>
</gene>
<organism evidence="5 6">
    <name type="scientific">Polarella glacialis</name>
    <name type="common">Dinoflagellate</name>
    <dbReference type="NCBI Taxonomy" id="89957"/>
    <lineage>
        <taxon>Eukaryota</taxon>
        <taxon>Sar</taxon>
        <taxon>Alveolata</taxon>
        <taxon>Dinophyceae</taxon>
        <taxon>Suessiales</taxon>
        <taxon>Suessiaceae</taxon>
        <taxon>Polarella</taxon>
    </lineage>
</organism>
<dbReference type="PANTHER" id="PTHR48081:SF8">
    <property type="entry name" value="ALPHA_BETA HYDROLASE FOLD-3 DOMAIN-CONTAINING PROTEIN-RELATED"/>
    <property type="match status" value="1"/>
</dbReference>
<feature type="domain" description="Alpha/beta hydrolase fold-3" evidence="4">
    <location>
        <begin position="198"/>
        <end position="436"/>
    </location>
</feature>
<sequence length="710" mass="76774">MATINAYQDMHMPPRTYEGTKATRQLQASPSLSNRHVLRFSWGGSPPLSNSLERRWTKPGQRRVAPIVDARLQGPSRSCSYTPCRSRWSMADGAPCVPSLMWALFRVLAVLQPCSAATLPYMTEVTNFCYQSLMNSPSCCKDQTPPSSVRGKNVERTGAAWECVRPEDGGNCGDVNSGQRGKDTYWWREDADCSTPRILFVHGGGWSHNGPRQASYDVLAAKLAQFTGAAVFVPDFPLVPVTDWNGIHSYLDSAWDWLSTHGASGEGVEDCSAAPRPPLFVAGDSSGAASALTLVLRLQQQQAKPLADGFFAFSPWLNMACDTPTYQENSFAVVSDGGHMEFVGDILFRGQPGNTSLQLKDLALSYLGNQESLLMNPISSPFHATKEQLQALPPVYIAVSGSEVLAGDGIIFANRLAQQGIPVYLDVFMGMWHGFVQNSEGCGYGKQLWQGLTALSHAGDFVVQLSKQLEGRNGGKVPTSVQSTPRTTVHYPHPEGAEPWVPVLPLHLGIFLDEKAAKAADVTMPALEQETSESKIVVVKEVGQSCTKAMIMGDYLTGFIGGAISTVTLLCFAAFWLHRSHGHLPQCCPQFLKDPFDNFSLDSRSWSMGSMGQASHEDEREFARRQQGRTALGTQGNPYAGAGMNQGSLGYGGQLMQGGASPGAGGGLSPYSPNNGYGYGGQQLPGNNQYRNGGQTQYTNLGNQNECTLQ</sequence>
<dbReference type="SUPFAM" id="SSF53474">
    <property type="entry name" value="alpha/beta-Hydrolases"/>
    <property type="match status" value="1"/>
</dbReference>
<feature type="region of interest" description="Disordered" evidence="2">
    <location>
        <begin position="660"/>
        <end position="710"/>
    </location>
</feature>
<feature type="transmembrane region" description="Helical" evidence="3">
    <location>
        <begin position="555"/>
        <end position="577"/>
    </location>
</feature>
<dbReference type="Gene3D" id="3.40.50.1820">
    <property type="entry name" value="alpha/beta hydrolase"/>
    <property type="match status" value="1"/>
</dbReference>